<keyword evidence="2" id="KW-1185">Reference proteome</keyword>
<dbReference type="EMBL" id="AP012603">
    <property type="protein sequence ID" value="BAM90241.1"/>
    <property type="molecule type" value="Genomic_DNA"/>
</dbReference>
<dbReference type="PATRIC" id="fig|1245469.3.peg.4356"/>
<protein>
    <submittedName>
        <fullName evidence="1">Uncharacterized protein</fullName>
    </submittedName>
</protein>
<dbReference type="STRING" id="1245469.S58_42560"/>
<dbReference type="AlphaFoldDB" id="M4ZAA1"/>
<gene>
    <name evidence="1" type="ORF">S58_42560</name>
</gene>
<evidence type="ECO:0000313" key="1">
    <source>
        <dbReference type="EMBL" id="BAM90241.1"/>
    </source>
</evidence>
<accession>M4ZAA1</accession>
<name>M4ZAA1_9BRAD</name>
<organism evidence="1 2">
    <name type="scientific">Bradyrhizobium oligotrophicum S58</name>
    <dbReference type="NCBI Taxonomy" id="1245469"/>
    <lineage>
        <taxon>Bacteria</taxon>
        <taxon>Pseudomonadati</taxon>
        <taxon>Pseudomonadota</taxon>
        <taxon>Alphaproteobacteria</taxon>
        <taxon>Hyphomicrobiales</taxon>
        <taxon>Nitrobacteraceae</taxon>
        <taxon>Bradyrhizobium</taxon>
    </lineage>
</organism>
<evidence type="ECO:0000313" key="2">
    <source>
        <dbReference type="Proteomes" id="UP000011841"/>
    </source>
</evidence>
<dbReference type="HOGENOM" id="CLU_1395481_0_0_5"/>
<reference evidence="1 2" key="1">
    <citation type="journal article" date="2013" name="Appl. Environ. Microbiol.">
        <title>Genome analysis suggests that the soil oligotrophic bacterium Agromonas oligotrophica (Bradyrhizobium oligotrophicum) is a nitrogen-fixing symbiont of Aeschynomene indica.</title>
        <authorList>
            <person name="Okubo T."/>
            <person name="Fukushima S."/>
            <person name="Itakura M."/>
            <person name="Oshima K."/>
            <person name="Longtonglang A."/>
            <person name="Teaumroong N."/>
            <person name="Mitsui H."/>
            <person name="Hattori M."/>
            <person name="Hattori R."/>
            <person name="Hattori T."/>
            <person name="Minamisawa K."/>
        </authorList>
    </citation>
    <scope>NUCLEOTIDE SEQUENCE [LARGE SCALE GENOMIC DNA]</scope>
    <source>
        <strain evidence="1 2">S58</strain>
    </source>
</reference>
<proteinExistence type="predicted"/>
<sequence>MSPLSLDAEAAWLKAGPHTADRNDMVSRAEIKQQNDILLRQQHDFRRAADIVTDALAAFEEIEAIAVIGSVAKPLWKEVPRFRDFRRAGVEVWHECKDLDLAVWISSQHRLGDIRRARDGALAAAYKAGTGPGTVGHQVEIFLIAPGTDRYLGRLCYFSTCPKHKRDCATPGCGEIAFNKVVDGFEAHPDLLAPASYATLYRRGQGRLRSALDLPRPQQDSD</sequence>
<dbReference type="eggNOG" id="ENOG502ZC6T">
    <property type="taxonomic scope" value="Bacteria"/>
</dbReference>
<dbReference type="KEGG" id="aol:S58_42560"/>
<dbReference type="Proteomes" id="UP000011841">
    <property type="component" value="Chromosome"/>
</dbReference>